<keyword evidence="1" id="KW-0479">Metal-binding</keyword>
<dbReference type="InterPro" id="IPR011992">
    <property type="entry name" value="EF-hand-dom_pair"/>
</dbReference>
<dbReference type="InterPro" id="IPR018247">
    <property type="entry name" value="EF_Hand_1_Ca_BS"/>
</dbReference>
<feature type="non-terminal residue" evidence="6">
    <location>
        <position position="309"/>
    </location>
</feature>
<proteinExistence type="predicted"/>
<evidence type="ECO:0000256" key="4">
    <source>
        <dbReference type="SAM" id="Phobius"/>
    </source>
</evidence>
<dbReference type="CDD" id="cd00051">
    <property type="entry name" value="EFh"/>
    <property type="match status" value="2"/>
</dbReference>
<evidence type="ECO:0000256" key="1">
    <source>
        <dbReference type="ARBA" id="ARBA00022723"/>
    </source>
</evidence>
<dbReference type="Pfam" id="PF13833">
    <property type="entry name" value="EF-hand_8"/>
    <property type="match status" value="1"/>
</dbReference>
<dbReference type="PRINTS" id="PR00450">
    <property type="entry name" value="RECOVERIN"/>
</dbReference>
<accession>A0ABN9KSQ7</accession>
<dbReference type="Gene3D" id="1.10.238.10">
    <property type="entry name" value="EF-hand"/>
    <property type="match status" value="2"/>
</dbReference>
<name>A0ABN9KSQ7_9NEOB</name>
<dbReference type="Proteomes" id="UP001176940">
    <property type="component" value="Unassembled WGS sequence"/>
</dbReference>
<keyword evidence="7" id="KW-1185">Reference proteome</keyword>
<evidence type="ECO:0000259" key="5">
    <source>
        <dbReference type="PROSITE" id="PS50222"/>
    </source>
</evidence>
<evidence type="ECO:0000313" key="7">
    <source>
        <dbReference type="Proteomes" id="UP001176940"/>
    </source>
</evidence>
<feature type="domain" description="EF-hand" evidence="5">
    <location>
        <begin position="87"/>
        <end position="122"/>
    </location>
</feature>
<organism evidence="6 7">
    <name type="scientific">Ranitomeya imitator</name>
    <name type="common">mimic poison frog</name>
    <dbReference type="NCBI Taxonomy" id="111125"/>
    <lineage>
        <taxon>Eukaryota</taxon>
        <taxon>Metazoa</taxon>
        <taxon>Chordata</taxon>
        <taxon>Craniata</taxon>
        <taxon>Vertebrata</taxon>
        <taxon>Euteleostomi</taxon>
        <taxon>Amphibia</taxon>
        <taxon>Batrachia</taxon>
        <taxon>Anura</taxon>
        <taxon>Neobatrachia</taxon>
        <taxon>Hyloidea</taxon>
        <taxon>Dendrobatidae</taxon>
        <taxon>Dendrobatinae</taxon>
        <taxon>Ranitomeya</taxon>
    </lineage>
</organism>
<dbReference type="PROSITE" id="PS00018">
    <property type="entry name" value="EF_HAND_1"/>
    <property type="match status" value="2"/>
</dbReference>
<dbReference type="InterPro" id="IPR002048">
    <property type="entry name" value="EF_hand_dom"/>
</dbReference>
<dbReference type="Pfam" id="PF13499">
    <property type="entry name" value="EF-hand_7"/>
    <property type="match status" value="1"/>
</dbReference>
<feature type="domain" description="EF-hand" evidence="5">
    <location>
        <begin position="51"/>
        <end position="86"/>
    </location>
</feature>
<evidence type="ECO:0000313" key="6">
    <source>
        <dbReference type="EMBL" id="CAJ0922448.1"/>
    </source>
</evidence>
<protein>
    <recommendedName>
        <fullName evidence="5">EF-hand domain-containing protein</fullName>
    </recommendedName>
</protein>
<dbReference type="EMBL" id="CAUEEQ010002297">
    <property type="protein sequence ID" value="CAJ0922448.1"/>
    <property type="molecule type" value="Genomic_DNA"/>
</dbReference>
<keyword evidence="3" id="KW-0106">Calcium</keyword>
<dbReference type="PROSITE" id="PS50222">
    <property type="entry name" value="EF_HAND_2"/>
    <property type="match status" value="2"/>
</dbReference>
<keyword evidence="4" id="KW-0812">Transmembrane</keyword>
<dbReference type="SUPFAM" id="SSF47473">
    <property type="entry name" value="EF-hand"/>
    <property type="match status" value="1"/>
</dbReference>
<keyword evidence="2" id="KW-0677">Repeat</keyword>
<reference evidence="6" key="1">
    <citation type="submission" date="2023-07" db="EMBL/GenBank/DDBJ databases">
        <authorList>
            <person name="Stuckert A."/>
        </authorList>
    </citation>
    <scope>NUCLEOTIDE SEQUENCE</scope>
</reference>
<gene>
    <name evidence="6" type="ORF">RIMI_LOCUS1743438</name>
</gene>
<feature type="transmembrane region" description="Helical" evidence="4">
    <location>
        <begin position="241"/>
        <end position="261"/>
    </location>
</feature>
<dbReference type="InterPro" id="IPR028846">
    <property type="entry name" value="Recoverin"/>
</dbReference>
<dbReference type="SMART" id="SM00054">
    <property type="entry name" value="EFh"/>
    <property type="match status" value="3"/>
</dbReference>
<sequence>MGQVASMPRKNGVVVLELHAWYRKFVQECPSGLITLHEFRKCFCDCTMGKQSSEYAEQIFRALDDNGDGIVDFREYATAISMLAHGTSEDKLKWSFKLYDKDSDGAITRLEMLDIMKTVYKMSIAASIAKVNSPTAEECTNRIFIRLDKDHNAIISLQEFVDGSLDDEWIREMLECDLSTVEIQRPPKCIRLHSRSSRETVISSSSIRISGKLSHLILKGLDETTGPATKKKPRLTMNLKLCLCVLHYWIYYSLLSAIMAWREAGNFISMAQKSGDLPAPTVSSPCPISPVLGTCRDIHLLGDRRHQLL</sequence>
<evidence type="ECO:0000256" key="3">
    <source>
        <dbReference type="ARBA" id="ARBA00022837"/>
    </source>
</evidence>
<keyword evidence="4" id="KW-1133">Transmembrane helix</keyword>
<keyword evidence="4" id="KW-0472">Membrane</keyword>
<evidence type="ECO:0000256" key="2">
    <source>
        <dbReference type="ARBA" id="ARBA00022737"/>
    </source>
</evidence>
<dbReference type="PANTHER" id="PTHR23055">
    <property type="entry name" value="CALCIUM BINDING PROTEINS"/>
    <property type="match status" value="1"/>
</dbReference>
<dbReference type="PANTHER" id="PTHR23055:SF85">
    <property type="entry name" value="SI:CH211-245J22.3"/>
    <property type="match status" value="1"/>
</dbReference>
<comment type="caution">
    <text evidence="6">The sequence shown here is derived from an EMBL/GenBank/DDBJ whole genome shotgun (WGS) entry which is preliminary data.</text>
</comment>